<keyword evidence="7 8" id="KW-0472">Membrane</keyword>
<dbReference type="InterPro" id="IPR004812">
    <property type="entry name" value="Efflux_drug-R_Bcr/CmlA"/>
</dbReference>
<feature type="transmembrane region" description="Helical" evidence="8">
    <location>
        <begin position="7"/>
        <end position="27"/>
    </location>
</feature>
<keyword evidence="4" id="KW-1003">Cell membrane</keyword>
<evidence type="ECO:0000259" key="9">
    <source>
        <dbReference type="PROSITE" id="PS50850"/>
    </source>
</evidence>
<dbReference type="PROSITE" id="PS50850">
    <property type="entry name" value="MFS"/>
    <property type="match status" value="1"/>
</dbReference>
<evidence type="ECO:0000256" key="6">
    <source>
        <dbReference type="ARBA" id="ARBA00022989"/>
    </source>
</evidence>
<evidence type="ECO:0000256" key="3">
    <source>
        <dbReference type="ARBA" id="ARBA00022448"/>
    </source>
</evidence>
<feature type="transmembrane region" description="Helical" evidence="8">
    <location>
        <begin position="249"/>
        <end position="268"/>
    </location>
</feature>
<proteinExistence type="inferred from homology"/>
<comment type="similarity">
    <text evidence="2 8">Belongs to the major facilitator superfamily. Bcr/CmlA family.</text>
</comment>
<dbReference type="CDD" id="cd17320">
    <property type="entry name" value="MFS_MdfA_MDR_like"/>
    <property type="match status" value="1"/>
</dbReference>
<dbReference type="PANTHER" id="PTHR23502:SF132">
    <property type="entry name" value="POLYAMINE TRANSPORTER 2-RELATED"/>
    <property type="match status" value="1"/>
</dbReference>
<dbReference type="InterPro" id="IPR011701">
    <property type="entry name" value="MFS"/>
</dbReference>
<evidence type="ECO:0000256" key="7">
    <source>
        <dbReference type="ARBA" id="ARBA00023136"/>
    </source>
</evidence>
<comment type="subcellular location">
    <subcellularLocation>
        <location evidence="1 8">Cell inner membrane</location>
        <topology evidence="1 8">Multi-pass membrane protein</topology>
    </subcellularLocation>
</comment>
<evidence type="ECO:0000256" key="8">
    <source>
        <dbReference type="RuleBase" id="RU365088"/>
    </source>
</evidence>
<gene>
    <name evidence="10" type="ORF">EDL80_03770</name>
</gene>
<evidence type="ECO:0000256" key="1">
    <source>
        <dbReference type="ARBA" id="ARBA00004429"/>
    </source>
</evidence>
<feature type="transmembrane region" description="Helical" evidence="8">
    <location>
        <begin position="367"/>
        <end position="389"/>
    </location>
</feature>
<keyword evidence="3 8" id="KW-0813">Transport</keyword>
<dbReference type="EMBL" id="CP033455">
    <property type="protein sequence ID" value="QGR03655.1"/>
    <property type="molecule type" value="Genomic_DNA"/>
</dbReference>
<protein>
    <recommendedName>
        <fullName evidence="8">Bcr/CflA family efflux transporter</fullName>
    </recommendedName>
</protein>
<feature type="transmembrane region" description="Helical" evidence="8">
    <location>
        <begin position="340"/>
        <end position="361"/>
    </location>
</feature>
<accession>A0AAE6UIP8</accession>
<feature type="transmembrane region" description="Helical" evidence="8">
    <location>
        <begin position="163"/>
        <end position="183"/>
    </location>
</feature>
<keyword evidence="8" id="KW-0997">Cell inner membrane</keyword>
<dbReference type="InterPro" id="IPR036259">
    <property type="entry name" value="MFS_trans_sf"/>
</dbReference>
<dbReference type="Pfam" id="PF07690">
    <property type="entry name" value="MFS_1"/>
    <property type="match status" value="1"/>
</dbReference>
<dbReference type="Gene3D" id="1.20.1720.10">
    <property type="entry name" value="Multidrug resistance protein D"/>
    <property type="match status" value="1"/>
</dbReference>
<feature type="transmembrane region" description="Helical" evidence="8">
    <location>
        <begin position="280"/>
        <end position="299"/>
    </location>
</feature>
<feature type="transmembrane region" description="Helical" evidence="8">
    <location>
        <begin position="311"/>
        <end position="328"/>
    </location>
</feature>
<feature type="transmembrane region" description="Helical" evidence="8">
    <location>
        <begin position="132"/>
        <end position="157"/>
    </location>
</feature>
<name>A0AAE6UIP8_EHRRU</name>
<evidence type="ECO:0000256" key="4">
    <source>
        <dbReference type="ARBA" id="ARBA00022475"/>
    </source>
</evidence>
<dbReference type="GO" id="GO:1990961">
    <property type="term" value="P:xenobiotic detoxification by transmembrane export across the plasma membrane"/>
    <property type="evidence" value="ECO:0007669"/>
    <property type="project" value="InterPro"/>
</dbReference>
<feature type="transmembrane region" description="Helical" evidence="8">
    <location>
        <begin position="74"/>
        <end position="96"/>
    </location>
</feature>
<organism evidence="10 11">
    <name type="scientific">Ehrlichia ruminantium</name>
    <name type="common">heartwater rickettsia</name>
    <name type="synonym">Cowdria ruminantium</name>
    <dbReference type="NCBI Taxonomy" id="779"/>
    <lineage>
        <taxon>Bacteria</taxon>
        <taxon>Pseudomonadati</taxon>
        <taxon>Pseudomonadota</taxon>
        <taxon>Alphaproteobacteria</taxon>
        <taxon>Rickettsiales</taxon>
        <taxon>Anaplasmataceae</taxon>
        <taxon>Ehrlichia</taxon>
    </lineage>
</organism>
<keyword evidence="5 8" id="KW-0812">Transmembrane</keyword>
<feature type="domain" description="Major facilitator superfamily (MFS) profile" evidence="9">
    <location>
        <begin position="8"/>
        <end position="393"/>
    </location>
</feature>
<evidence type="ECO:0000256" key="5">
    <source>
        <dbReference type="ARBA" id="ARBA00022692"/>
    </source>
</evidence>
<feature type="transmembrane region" description="Helical" evidence="8">
    <location>
        <begin position="39"/>
        <end position="62"/>
    </location>
</feature>
<keyword evidence="6 8" id="KW-1133">Transmembrane helix</keyword>
<sequence>MKIFKRNILVLIIIVIVMAEMSSDIYLPSLPKISDFFHISYSVAQLTISFNLVGLSISGLLYGPLSDYYGRRPVMLSGIMIFTIASIACCFVHDIIMLIVVRFIQGFGTGVAGVIGYAIVKDMYSGDECAKNISIVNIVTAFSPVLGPILGSTIISYGYNWNILFIIISIVSVIVLICLFVFLKETLVVDRSGSNISFRSIMCKYKGLCCNYRFCGFALIHSLTIMWIWACVASLPFIFINDMSVPVGYYGYFVAINVTAYIIGAVINQRFVTRFGMSNMLILGLVLTTLSDSGVLILYQMFEITPLLAEIMWIPSGMGIAFILGNNMTCAFSEIKETGIGSAFILCLQTIFGAIGIYILSCFYNGTLVPVVIFPIVCSILCIVVYVILKVTNKRSLDVKI</sequence>
<evidence type="ECO:0000313" key="11">
    <source>
        <dbReference type="Proteomes" id="UP000422822"/>
    </source>
</evidence>
<evidence type="ECO:0000313" key="10">
    <source>
        <dbReference type="EMBL" id="QGR03655.1"/>
    </source>
</evidence>
<feature type="transmembrane region" description="Helical" evidence="8">
    <location>
        <begin position="214"/>
        <end position="237"/>
    </location>
</feature>
<dbReference type="GO" id="GO:0005886">
    <property type="term" value="C:plasma membrane"/>
    <property type="evidence" value="ECO:0007669"/>
    <property type="project" value="UniProtKB-SubCell"/>
</dbReference>
<dbReference type="PANTHER" id="PTHR23502">
    <property type="entry name" value="MAJOR FACILITATOR SUPERFAMILY"/>
    <property type="match status" value="1"/>
</dbReference>
<dbReference type="InterPro" id="IPR020846">
    <property type="entry name" value="MFS_dom"/>
</dbReference>
<feature type="transmembrane region" description="Helical" evidence="8">
    <location>
        <begin position="102"/>
        <end position="120"/>
    </location>
</feature>
<dbReference type="GO" id="GO:0042910">
    <property type="term" value="F:xenobiotic transmembrane transporter activity"/>
    <property type="evidence" value="ECO:0007669"/>
    <property type="project" value="InterPro"/>
</dbReference>
<dbReference type="RefSeq" id="WP_158406844.1">
    <property type="nucleotide sequence ID" value="NZ_CP033454.1"/>
</dbReference>
<dbReference type="NCBIfam" id="TIGR00710">
    <property type="entry name" value="efflux_Bcr_CflA"/>
    <property type="match status" value="1"/>
</dbReference>
<reference evidence="10 11" key="1">
    <citation type="submission" date="2018-10" db="EMBL/GenBank/DDBJ databases">
        <title>Propagation and draft genome sequences of three atypical Erhlichia ruminantium isolates.</title>
        <authorList>
            <person name="Liebenberg J."/>
            <person name="Steyn H."/>
            <person name="Josemans A."/>
            <person name="Zweygarth E."/>
        </authorList>
    </citation>
    <scope>NUCLEOTIDE SEQUENCE [LARGE SCALE GENOMIC DNA]</scope>
    <source>
        <strain evidence="10 11">Omatjenne</strain>
    </source>
</reference>
<keyword evidence="11" id="KW-1185">Reference proteome</keyword>
<dbReference type="AlphaFoldDB" id="A0AAE6UIP8"/>
<evidence type="ECO:0000256" key="2">
    <source>
        <dbReference type="ARBA" id="ARBA00006236"/>
    </source>
</evidence>
<dbReference type="Proteomes" id="UP000422822">
    <property type="component" value="Chromosome"/>
</dbReference>
<dbReference type="SUPFAM" id="SSF103473">
    <property type="entry name" value="MFS general substrate transporter"/>
    <property type="match status" value="1"/>
</dbReference>